<feature type="domain" description="Phospholipid/glycerol acyltransferase" evidence="9">
    <location>
        <begin position="86"/>
        <end position="230"/>
    </location>
</feature>
<dbReference type="EMBL" id="JAGTXO010000031">
    <property type="protein sequence ID" value="KAG8460696.1"/>
    <property type="molecule type" value="Genomic_DNA"/>
</dbReference>
<evidence type="ECO:0000256" key="3">
    <source>
        <dbReference type="ARBA" id="ARBA00022679"/>
    </source>
</evidence>
<comment type="caution">
    <text evidence="10">The sequence shown here is derived from an EMBL/GenBank/DDBJ whole genome shotgun (WGS) entry which is preliminary data.</text>
</comment>
<gene>
    <name evidence="10" type="ORF">KFE25_011471</name>
</gene>
<dbReference type="AlphaFoldDB" id="A0A8J5X8F7"/>
<evidence type="ECO:0000256" key="6">
    <source>
        <dbReference type="ARBA" id="ARBA00023098"/>
    </source>
</evidence>
<dbReference type="SUPFAM" id="SSF69593">
    <property type="entry name" value="Glycerol-3-phosphate (1)-acyltransferase"/>
    <property type="match status" value="1"/>
</dbReference>
<dbReference type="OMA" id="HACHITY"/>
<keyword evidence="8" id="KW-0012">Acyltransferase</keyword>
<accession>A0A8J5X8F7</accession>
<evidence type="ECO:0000313" key="11">
    <source>
        <dbReference type="Proteomes" id="UP000751190"/>
    </source>
</evidence>
<dbReference type="GO" id="GO:0006629">
    <property type="term" value="P:lipid metabolic process"/>
    <property type="evidence" value="ECO:0007669"/>
    <property type="project" value="UniProtKB-KW"/>
</dbReference>
<dbReference type="Pfam" id="PF01553">
    <property type="entry name" value="Acyltransferase"/>
    <property type="match status" value="1"/>
</dbReference>
<evidence type="ECO:0000256" key="8">
    <source>
        <dbReference type="ARBA" id="ARBA00023315"/>
    </source>
</evidence>
<dbReference type="PANTHER" id="PTHR23063:SF52">
    <property type="entry name" value="LYSOPHOSPHATIDYLCHOLINE ACYLTRANSFERASE"/>
    <property type="match status" value="1"/>
</dbReference>
<dbReference type="Proteomes" id="UP000751190">
    <property type="component" value="Unassembled WGS sequence"/>
</dbReference>
<comment type="subcellular location">
    <subcellularLocation>
        <location evidence="1">Membrane</location>
    </subcellularLocation>
</comment>
<organism evidence="10 11">
    <name type="scientific">Diacronema lutheri</name>
    <name type="common">Unicellular marine alga</name>
    <name type="synonym">Monochrysis lutheri</name>
    <dbReference type="NCBI Taxonomy" id="2081491"/>
    <lineage>
        <taxon>Eukaryota</taxon>
        <taxon>Haptista</taxon>
        <taxon>Haptophyta</taxon>
        <taxon>Pavlovophyceae</taxon>
        <taxon>Pavlovales</taxon>
        <taxon>Pavlovaceae</taxon>
        <taxon>Diacronema</taxon>
    </lineage>
</organism>
<name>A0A8J5X8F7_DIALT</name>
<evidence type="ECO:0000259" key="9">
    <source>
        <dbReference type="SMART" id="SM00563"/>
    </source>
</evidence>
<dbReference type="InterPro" id="IPR002123">
    <property type="entry name" value="Plipid/glycerol_acylTrfase"/>
</dbReference>
<dbReference type="SMART" id="SM00563">
    <property type="entry name" value="PlsC"/>
    <property type="match status" value="1"/>
</dbReference>
<keyword evidence="11" id="KW-1185">Reference proteome</keyword>
<keyword evidence="4" id="KW-0812">Transmembrane</keyword>
<proteinExistence type="inferred from homology"/>
<dbReference type="PANTHER" id="PTHR23063">
    <property type="entry name" value="PHOSPHOLIPID ACYLTRANSFERASE"/>
    <property type="match status" value="1"/>
</dbReference>
<evidence type="ECO:0000256" key="4">
    <source>
        <dbReference type="ARBA" id="ARBA00022692"/>
    </source>
</evidence>
<keyword evidence="3" id="KW-0808">Transferase</keyword>
<evidence type="ECO:0000313" key="10">
    <source>
        <dbReference type="EMBL" id="KAG8460696.1"/>
    </source>
</evidence>
<evidence type="ECO:0000256" key="1">
    <source>
        <dbReference type="ARBA" id="ARBA00004370"/>
    </source>
</evidence>
<keyword evidence="5" id="KW-1133">Transmembrane helix</keyword>
<dbReference type="GO" id="GO:0016020">
    <property type="term" value="C:membrane"/>
    <property type="evidence" value="ECO:0007669"/>
    <property type="project" value="UniProtKB-SubCell"/>
</dbReference>
<reference evidence="10" key="1">
    <citation type="submission" date="2021-05" db="EMBL/GenBank/DDBJ databases">
        <title>The genome of the haptophyte Pavlova lutheri (Diacronema luteri, Pavlovales) - a model for lipid biosynthesis in eukaryotic algae.</title>
        <authorList>
            <person name="Hulatt C.J."/>
            <person name="Posewitz M.C."/>
        </authorList>
    </citation>
    <scope>NUCLEOTIDE SEQUENCE</scope>
    <source>
        <strain evidence="10">NIVA-4/92</strain>
    </source>
</reference>
<evidence type="ECO:0000256" key="2">
    <source>
        <dbReference type="ARBA" id="ARBA00008655"/>
    </source>
</evidence>
<protein>
    <recommendedName>
        <fullName evidence="9">Phospholipid/glycerol acyltransferase domain-containing protein</fullName>
    </recommendedName>
</protein>
<keyword evidence="6" id="KW-0443">Lipid metabolism</keyword>
<comment type="similarity">
    <text evidence="2">Belongs to the 1-acyl-sn-glycerol-3-phosphate acyltransferase family.</text>
</comment>
<keyword evidence="7" id="KW-0472">Membrane</keyword>
<dbReference type="OrthoDB" id="272512at2759"/>
<dbReference type="GO" id="GO:0016746">
    <property type="term" value="F:acyltransferase activity"/>
    <property type="evidence" value="ECO:0007669"/>
    <property type="project" value="UniProtKB-KW"/>
</dbReference>
<sequence length="297" mass="31240">MADRGRALCALALFPLRLVVQALVELVAFVACVVVSLATARGSPDTPLSAPLRAIVSHVVPPMARVLLWTVSVHVRVRGSRAPDARLFVCNHVSICDGFVLTAALGAPSFVAREAGLARLPIFGTIVAAMQCVFVDNESASSRAGAARAIRDRLLSSGSWPPLAVFPEGRINPSAGRVHANAPAVRRGPLAAADAGASPCAATEGETLLPFREGAFRAAVPCQPLLVRYPGSAVAAAPPASLGEELALIGRLMLQLSTSCVLEFLPLYTPTAEERADPKLYCANVRAHMLERLRETT</sequence>
<evidence type="ECO:0000256" key="7">
    <source>
        <dbReference type="ARBA" id="ARBA00023136"/>
    </source>
</evidence>
<evidence type="ECO:0000256" key="5">
    <source>
        <dbReference type="ARBA" id="ARBA00022989"/>
    </source>
</evidence>